<name>A0A8J8TR29_9EURY</name>
<dbReference type="Proteomes" id="UP000766904">
    <property type="component" value="Unassembled WGS sequence"/>
</dbReference>
<evidence type="ECO:0000313" key="1">
    <source>
        <dbReference type="EMBL" id="TYL37299.1"/>
    </source>
</evidence>
<accession>A0A8J8TR29</accession>
<reference evidence="1" key="1">
    <citation type="submission" date="2017-11" db="EMBL/GenBank/DDBJ databases">
        <authorList>
            <person name="Kajale S.C."/>
            <person name="Sharma A."/>
        </authorList>
    </citation>
    <scope>NUCLEOTIDE SEQUENCE</scope>
    <source>
        <strain evidence="1">LS1_42</strain>
    </source>
</reference>
<dbReference type="RefSeq" id="WP_148859450.1">
    <property type="nucleotide sequence ID" value="NZ_PHNJ01000011.1"/>
</dbReference>
<evidence type="ECO:0000313" key="2">
    <source>
        <dbReference type="Proteomes" id="UP000766904"/>
    </source>
</evidence>
<gene>
    <name evidence="1" type="ORF">CV102_18390</name>
</gene>
<dbReference type="AlphaFoldDB" id="A0A8J8TR29"/>
<dbReference type="EMBL" id="PHNJ01000011">
    <property type="protein sequence ID" value="TYL37299.1"/>
    <property type="molecule type" value="Genomic_DNA"/>
</dbReference>
<comment type="caution">
    <text evidence="1">The sequence shown here is derived from an EMBL/GenBank/DDBJ whole genome shotgun (WGS) entry which is preliminary data.</text>
</comment>
<protein>
    <submittedName>
        <fullName evidence="1">Uncharacterized protein</fullName>
    </submittedName>
</protein>
<organism evidence="1 2">
    <name type="scientific">Natronococcus pandeyae</name>
    <dbReference type="NCBI Taxonomy" id="2055836"/>
    <lineage>
        <taxon>Archaea</taxon>
        <taxon>Methanobacteriati</taxon>
        <taxon>Methanobacteriota</taxon>
        <taxon>Stenosarchaea group</taxon>
        <taxon>Halobacteria</taxon>
        <taxon>Halobacteriales</taxon>
        <taxon>Natrialbaceae</taxon>
        <taxon>Natronococcus</taxon>
    </lineage>
</organism>
<keyword evidence="2" id="KW-1185">Reference proteome</keyword>
<sequence length="154" mass="16971">MVKQPIKLGDVCLNLAWGRPVHVITETGQTVAEWLEANNYNLLDSYGNSRFDTAEDDRVFDVVYCSSLKSRPSKTYAYPESQLGSIESEAADAGRQVADRVVVNALEELFERTAKDDEGAVAVLEWYATDIGYTDEAAEACELAEVDRLVGGEI</sequence>
<proteinExistence type="predicted"/>
<dbReference type="OrthoDB" id="197166at2157"/>